<dbReference type="CDD" id="cd09873">
    <property type="entry name" value="PIN_Pae0151-like"/>
    <property type="match status" value="1"/>
</dbReference>
<sequence>MANIVIDSSVLADMLFSHRPRHSQAKRIYDFIKEENFEVLFPMHAHFEIISAARMEKNQVGQPLELMESFDADSSINLKPIPIDTEFVNSYFPQQLIELKAGDMIFVGIALKEKCPLITEDNQMYREAQKLQIDVNKVGEFIEKYID</sequence>
<dbReference type="InterPro" id="IPR029060">
    <property type="entry name" value="PIN-like_dom_sf"/>
</dbReference>
<dbReference type="AlphaFoldDB" id="A0A974WHA8"/>
<evidence type="ECO:0000259" key="1">
    <source>
        <dbReference type="Pfam" id="PF01850"/>
    </source>
</evidence>
<evidence type="ECO:0000313" key="3">
    <source>
        <dbReference type="Proteomes" id="UP000662783"/>
    </source>
</evidence>
<proteinExistence type="predicted"/>
<keyword evidence="3" id="KW-1185">Reference proteome</keyword>
<dbReference type="Gene3D" id="3.40.50.1010">
    <property type="entry name" value="5'-nuclease"/>
    <property type="match status" value="1"/>
</dbReference>
<dbReference type="InterPro" id="IPR044153">
    <property type="entry name" value="PIN_Pae0151-like"/>
</dbReference>
<protein>
    <submittedName>
        <fullName evidence="2">Type II toxin-antitoxin system VapC family toxin</fullName>
    </submittedName>
</protein>
<feature type="domain" description="PIN" evidence="1">
    <location>
        <begin position="4"/>
        <end position="126"/>
    </location>
</feature>
<dbReference type="KEGG" id="fuv:JR347_16770"/>
<dbReference type="SUPFAM" id="SSF88723">
    <property type="entry name" value="PIN domain-like"/>
    <property type="match status" value="1"/>
</dbReference>
<gene>
    <name evidence="2" type="ORF">JR347_16770</name>
</gene>
<organism evidence="2 3">
    <name type="scientific">Fulvivirga lutea</name>
    <dbReference type="NCBI Taxonomy" id="2810512"/>
    <lineage>
        <taxon>Bacteria</taxon>
        <taxon>Pseudomonadati</taxon>
        <taxon>Bacteroidota</taxon>
        <taxon>Cytophagia</taxon>
        <taxon>Cytophagales</taxon>
        <taxon>Fulvivirgaceae</taxon>
        <taxon>Fulvivirga</taxon>
    </lineage>
</organism>
<dbReference type="InterPro" id="IPR002716">
    <property type="entry name" value="PIN_dom"/>
</dbReference>
<name>A0A974WHA8_9BACT</name>
<evidence type="ECO:0000313" key="2">
    <source>
        <dbReference type="EMBL" id="QSE97222.1"/>
    </source>
</evidence>
<accession>A0A974WHA8</accession>
<dbReference type="RefSeq" id="WP_205721735.1">
    <property type="nucleotide sequence ID" value="NZ_CP070608.1"/>
</dbReference>
<dbReference type="Proteomes" id="UP000662783">
    <property type="component" value="Chromosome"/>
</dbReference>
<dbReference type="Pfam" id="PF01850">
    <property type="entry name" value="PIN"/>
    <property type="match status" value="1"/>
</dbReference>
<dbReference type="EMBL" id="CP070608">
    <property type="protein sequence ID" value="QSE97222.1"/>
    <property type="molecule type" value="Genomic_DNA"/>
</dbReference>
<reference evidence="2" key="1">
    <citation type="submission" date="2021-02" db="EMBL/GenBank/DDBJ databases">
        <title>Fulvivirga sp. S481 isolated from sea water.</title>
        <authorList>
            <person name="Bae S.S."/>
            <person name="Baek K."/>
        </authorList>
    </citation>
    <scope>NUCLEOTIDE SEQUENCE</scope>
    <source>
        <strain evidence="2">S481</strain>
    </source>
</reference>